<gene>
    <name evidence="2" type="ORF">phiVC8_p48</name>
</gene>
<accession>G3FFQ7</accession>
<evidence type="ECO:0000256" key="1">
    <source>
        <dbReference type="SAM" id="MobiDB-lite"/>
    </source>
</evidence>
<proteinExistence type="predicted"/>
<evidence type="ECO:0000313" key="2">
    <source>
        <dbReference type="EMBL" id="AEM62945.1"/>
    </source>
</evidence>
<dbReference type="RefSeq" id="YP_009140177.1">
    <property type="nucleotide sequence ID" value="NC_027118.1"/>
</dbReference>
<organismHost>
    <name type="scientific">Vibrio cholerae</name>
    <dbReference type="NCBI Taxonomy" id="666"/>
</organismHost>
<dbReference type="EMBL" id="JF712866">
    <property type="protein sequence ID" value="AEM62945.1"/>
    <property type="molecule type" value="Genomic_DNA"/>
</dbReference>
<dbReference type="KEGG" id="vg:24366432"/>
<sequence>MLDKGVAVWYPSNKKAATSRTNHQQRKSKMTNAQNTAWERALATIPQEALANHDTAEDALLWLVSFEMARQTLENGDTKDLAEMFLVGVRPLTKQGAQDWLENYEEDDAEGLAETLANFWE</sequence>
<feature type="region of interest" description="Disordered" evidence="1">
    <location>
        <begin position="13"/>
        <end position="34"/>
    </location>
</feature>
<reference evidence="2 3" key="2">
    <citation type="journal article" date="2016" name="Virol. J.">
        <title>Genetic characterization of OVC8 lytic phage for Vibrio cholerae O1.</title>
        <authorList>
            <person name="Solis-Sanchez A."/>
            <person name="Hernandez-Chinas U."/>
            <person name="Navarro-Ocana A."/>
            <person name="De la Mora J."/>
            <person name="Xicohtencatl-Cortes J."/>
            <person name="Eslava-Campos C."/>
        </authorList>
    </citation>
    <scope>NUCLEOTIDE SEQUENCE [LARGE SCALE GENOMIC DNA]</scope>
</reference>
<dbReference type="Proteomes" id="UP000008906">
    <property type="component" value="Segment"/>
</dbReference>
<protein>
    <submittedName>
        <fullName evidence="2">Uncharacterized protein</fullName>
    </submittedName>
</protein>
<name>G3FFQ7_BPVC8</name>
<dbReference type="GeneID" id="24366432"/>
<organism evidence="2 3">
    <name type="scientific">Vibrio phage phiVC8</name>
    <dbReference type="NCBI Taxonomy" id="1076759"/>
    <lineage>
        <taxon>Viruses</taxon>
        <taxon>Duplodnaviria</taxon>
        <taxon>Heunggongvirae</taxon>
        <taxon>Uroviricota</taxon>
        <taxon>Caudoviricetes</taxon>
        <taxon>Enhodamvirus</taxon>
        <taxon>Enhodamvirus VC8</taxon>
    </lineage>
</organism>
<evidence type="ECO:0000313" key="3">
    <source>
        <dbReference type="Proteomes" id="UP000008906"/>
    </source>
</evidence>
<keyword evidence="3" id="KW-1185">Reference proteome</keyword>
<reference evidence="3" key="1">
    <citation type="submission" date="2014-05" db="EMBL/GenBank/DDBJ databases">
        <title>Complete genomic sequence of phiVC8, a lytic bacteriophage specific for Vibrio cholerae O1.</title>
        <authorList>
            <person name="Solis-Sanchez A."/>
            <person name="Collado-Torres L."/>
            <person name="Gonzalez-Pedrajo B."/>
            <person name="Mendoza-Hernandez G."/>
            <person name="Eslava-Campos C."/>
        </authorList>
    </citation>
    <scope>NUCLEOTIDE SEQUENCE [LARGE SCALE GENOMIC DNA]</scope>
</reference>